<dbReference type="NCBIfam" id="TIGR03072">
    <property type="entry name" value="release_prfH"/>
    <property type="match status" value="1"/>
</dbReference>
<protein>
    <submittedName>
        <fullName evidence="3">Peptide chain release factor H</fullName>
    </submittedName>
</protein>
<dbReference type="GO" id="GO:0003747">
    <property type="term" value="F:translation release factor activity"/>
    <property type="evidence" value="ECO:0007669"/>
    <property type="project" value="InterPro"/>
</dbReference>
<dbReference type="RefSeq" id="WP_071634184.1">
    <property type="nucleotide sequence ID" value="NZ_MOEC01000047.1"/>
</dbReference>
<dbReference type="AlphaFoldDB" id="A0A1J6HYI1"/>
<evidence type="ECO:0000256" key="1">
    <source>
        <dbReference type="ARBA" id="ARBA00010835"/>
    </source>
</evidence>
<accession>A0A1J6HYI1</accession>
<comment type="similarity">
    <text evidence="1">Belongs to the prokaryotic/mitochondrial release factor family.</text>
</comment>
<sequence length="203" mass="22672">MKSVDLLISSGSGPAECRIAVGRLIDILSREAENRGCLSEVTSEIAADKYGPKSALITLEGETAEQIAQEFCGTIRFVFKSSVRPQHRRQNWFISVSRIARPAVEQTAIRPGDVRFETLRAGGPGGQHQNTTDSAVRVVHIPTGIQLVARNERSQHRNKAMALERLGMVLKHMQDDQIEDAKVARHQENRNIERGNEVKSYRF</sequence>
<feature type="domain" description="Prokaryotic-type class I peptide chain release factors" evidence="2">
    <location>
        <begin position="107"/>
        <end position="203"/>
    </location>
</feature>
<organism evidence="3 4">
    <name type="scientific">Brucella cytisi</name>
    <dbReference type="NCBI Taxonomy" id="407152"/>
    <lineage>
        <taxon>Bacteria</taxon>
        <taxon>Pseudomonadati</taxon>
        <taxon>Pseudomonadota</taxon>
        <taxon>Alphaproteobacteria</taxon>
        <taxon>Hyphomicrobiales</taxon>
        <taxon>Brucellaceae</taxon>
        <taxon>Brucella/Ochrobactrum group</taxon>
        <taxon>Brucella</taxon>
    </lineage>
</organism>
<proteinExistence type="inferred from homology"/>
<dbReference type="SUPFAM" id="SSF75620">
    <property type="entry name" value="Release factor"/>
    <property type="match status" value="1"/>
</dbReference>
<evidence type="ECO:0000259" key="2">
    <source>
        <dbReference type="Pfam" id="PF00472"/>
    </source>
</evidence>
<dbReference type="PANTHER" id="PTHR43804">
    <property type="entry name" value="LD18447P"/>
    <property type="match status" value="1"/>
</dbReference>
<dbReference type="PANTHER" id="PTHR43804:SF9">
    <property type="entry name" value="PEPTIDE CHAIN RELEASE FACTOR HOMOLOG-RELATED"/>
    <property type="match status" value="1"/>
</dbReference>
<dbReference type="InterPro" id="IPR017509">
    <property type="entry name" value="PrfH"/>
</dbReference>
<dbReference type="Proteomes" id="UP000182985">
    <property type="component" value="Unassembled WGS sequence"/>
</dbReference>
<dbReference type="OrthoDB" id="9815709at2"/>
<name>A0A1J6HYI1_9HYPH</name>
<dbReference type="Pfam" id="PF00472">
    <property type="entry name" value="RF-1"/>
    <property type="match status" value="1"/>
</dbReference>
<evidence type="ECO:0000313" key="4">
    <source>
        <dbReference type="Proteomes" id="UP000182985"/>
    </source>
</evidence>
<dbReference type="InterPro" id="IPR000352">
    <property type="entry name" value="Pep_chain_release_fac_I"/>
</dbReference>
<reference evidence="3 4" key="1">
    <citation type="submission" date="2016-10" db="EMBL/GenBank/DDBJ databases">
        <title>The Draft Genome Sequence of the Potato Rhizosphere Bacteria Ochrobactrum sp. IPA7.2.</title>
        <authorList>
            <person name="Gogoleva N.E."/>
            <person name="Khlopko Y.A."/>
            <person name="Burygin G.L."/>
            <person name="Plotnikov A.O."/>
        </authorList>
    </citation>
    <scope>NUCLEOTIDE SEQUENCE [LARGE SCALE GENOMIC DNA]</scope>
    <source>
        <strain evidence="3 4">IPA7.2</strain>
    </source>
</reference>
<gene>
    <name evidence="3" type="ORF">BLA27_26070</name>
</gene>
<dbReference type="Gene3D" id="3.30.160.20">
    <property type="match status" value="1"/>
</dbReference>
<comment type="caution">
    <text evidence="3">The sequence shown here is derived from an EMBL/GenBank/DDBJ whole genome shotgun (WGS) entry which is preliminary data.</text>
</comment>
<keyword evidence="4" id="KW-1185">Reference proteome</keyword>
<dbReference type="InterPro" id="IPR045853">
    <property type="entry name" value="Pep_chain_release_fac_I_sf"/>
</dbReference>
<dbReference type="InterPro" id="IPR050057">
    <property type="entry name" value="Prokaryotic/Mito_RF"/>
</dbReference>
<dbReference type="EMBL" id="MOEC01000047">
    <property type="protein sequence ID" value="OIS90558.1"/>
    <property type="molecule type" value="Genomic_DNA"/>
</dbReference>
<dbReference type="Gene3D" id="3.30.70.1660">
    <property type="match status" value="1"/>
</dbReference>
<evidence type="ECO:0000313" key="3">
    <source>
        <dbReference type="EMBL" id="OIS90558.1"/>
    </source>
</evidence>